<evidence type="ECO:0000313" key="2">
    <source>
        <dbReference type="EMBL" id="ONM46181.1"/>
    </source>
</evidence>
<name>A0A1W0B719_9NOCA</name>
<gene>
    <name evidence="2" type="ORF">B0T46_24215</name>
</gene>
<dbReference type="InterPro" id="IPR011051">
    <property type="entry name" value="RmlC_Cupin_sf"/>
</dbReference>
<protein>
    <submittedName>
        <fullName evidence="2">Anti-sigma factor</fullName>
    </submittedName>
</protein>
<proteinExistence type="predicted"/>
<organism evidence="2 3">
    <name type="scientific">Nocardia donostiensis</name>
    <dbReference type="NCBI Taxonomy" id="1538463"/>
    <lineage>
        <taxon>Bacteria</taxon>
        <taxon>Bacillati</taxon>
        <taxon>Actinomycetota</taxon>
        <taxon>Actinomycetes</taxon>
        <taxon>Mycobacteriales</taxon>
        <taxon>Nocardiaceae</taxon>
        <taxon>Nocardia</taxon>
    </lineage>
</organism>
<dbReference type="RefSeq" id="WP_077121405.1">
    <property type="nucleotide sequence ID" value="NZ_LOKT01000007.1"/>
</dbReference>
<reference evidence="2 3" key="1">
    <citation type="journal article" date="2016" name="Antonie Van Leeuwenhoek">
        <title>Nocardia donostiensis sp. nov., isolated from human respiratory specimens.</title>
        <authorList>
            <person name="Ercibengoa M."/>
            <person name="Bell M."/>
            <person name="Marimon J.M."/>
            <person name="Humrighouse B."/>
            <person name="Klenk H.P."/>
            <person name="Potter G."/>
            <person name="Perez-Trallero E."/>
        </authorList>
    </citation>
    <scope>NUCLEOTIDE SEQUENCE [LARGE SCALE GENOMIC DNA]</scope>
    <source>
        <strain evidence="2 3">X1655</strain>
    </source>
</reference>
<keyword evidence="3" id="KW-1185">Reference proteome</keyword>
<evidence type="ECO:0000313" key="3">
    <source>
        <dbReference type="Proteomes" id="UP000188836"/>
    </source>
</evidence>
<evidence type="ECO:0000259" key="1">
    <source>
        <dbReference type="Pfam" id="PF12973"/>
    </source>
</evidence>
<dbReference type="Gene3D" id="2.60.120.10">
    <property type="entry name" value="Jelly Rolls"/>
    <property type="match status" value="1"/>
</dbReference>
<dbReference type="Proteomes" id="UP000188836">
    <property type="component" value="Unassembled WGS sequence"/>
</dbReference>
<dbReference type="STRING" id="1538463.B0T36_12780"/>
<dbReference type="SUPFAM" id="SSF51182">
    <property type="entry name" value="RmlC-like cupins"/>
    <property type="match status" value="1"/>
</dbReference>
<dbReference type="InterPro" id="IPR025979">
    <property type="entry name" value="ChrR-like_cupin_dom"/>
</dbReference>
<dbReference type="AlphaFoldDB" id="A0A1W0B719"/>
<dbReference type="InterPro" id="IPR014710">
    <property type="entry name" value="RmlC-like_jellyroll"/>
</dbReference>
<dbReference type="Pfam" id="PF12973">
    <property type="entry name" value="Cupin_7"/>
    <property type="match status" value="1"/>
</dbReference>
<sequence length="116" mass="12590">MTELARPENNPQMAGYIWASVDEAPSKELFPGIRLRPLWKGSDGAAAYVLEMDAGSHWQGVDVHEPGPEEVFVVSGTFNDGVRDYPAGSFIHAPAGSWHVPQTATGCTLFLFYPLG</sequence>
<feature type="domain" description="ChrR-like cupin" evidence="1">
    <location>
        <begin position="20"/>
        <end position="112"/>
    </location>
</feature>
<accession>A0A1W0B719</accession>
<comment type="caution">
    <text evidence="2">The sequence shown here is derived from an EMBL/GenBank/DDBJ whole genome shotgun (WGS) entry which is preliminary data.</text>
</comment>
<dbReference type="EMBL" id="MUMY01000029">
    <property type="protein sequence ID" value="ONM46181.1"/>
    <property type="molecule type" value="Genomic_DNA"/>
</dbReference>